<dbReference type="InterPro" id="IPR001509">
    <property type="entry name" value="Epimerase_deHydtase"/>
</dbReference>
<dbReference type="AlphaFoldDB" id="A0A814MTU9"/>
<name>A0A814MTU9_9BILA</name>
<comment type="caution">
    <text evidence="4">The sequence shown here is derived from an EMBL/GenBank/DDBJ whole genome shotgun (WGS) entry which is preliminary data.</text>
</comment>
<keyword evidence="2" id="KW-0520">NAD</keyword>
<dbReference type="EMBL" id="CAJNOG010000215">
    <property type="protein sequence ID" value="CAF1083024.1"/>
    <property type="molecule type" value="Genomic_DNA"/>
</dbReference>
<evidence type="ECO:0000259" key="3">
    <source>
        <dbReference type="Pfam" id="PF01370"/>
    </source>
</evidence>
<dbReference type="SUPFAM" id="SSF51735">
    <property type="entry name" value="NAD(P)-binding Rossmann-fold domains"/>
    <property type="match status" value="1"/>
</dbReference>
<dbReference type="PANTHER" id="PTHR43574">
    <property type="entry name" value="EPIMERASE-RELATED"/>
    <property type="match status" value="1"/>
</dbReference>
<reference evidence="4" key="1">
    <citation type="submission" date="2021-02" db="EMBL/GenBank/DDBJ databases">
        <authorList>
            <person name="Nowell W R."/>
        </authorList>
    </citation>
    <scope>NUCLEOTIDE SEQUENCE</scope>
</reference>
<evidence type="ECO:0000256" key="1">
    <source>
        <dbReference type="ARBA" id="ARBA00007637"/>
    </source>
</evidence>
<dbReference type="Pfam" id="PF01370">
    <property type="entry name" value="Epimerase"/>
    <property type="match status" value="1"/>
</dbReference>
<dbReference type="PRINTS" id="PR01713">
    <property type="entry name" value="NUCEPIMERASE"/>
</dbReference>
<dbReference type="Gene3D" id="3.40.50.720">
    <property type="entry name" value="NAD(P)-binding Rossmann-like Domain"/>
    <property type="match status" value="1"/>
</dbReference>
<feature type="domain" description="NAD-dependent epimerase/dehydratase" evidence="3">
    <location>
        <begin position="8"/>
        <end position="258"/>
    </location>
</feature>
<evidence type="ECO:0000256" key="2">
    <source>
        <dbReference type="ARBA" id="ARBA00023027"/>
    </source>
</evidence>
<organism evidence="4 5">
    <name type="scientific">Adineta steineri</name>
    <dbReference type="NCBI Taxonomy" id="433720"/>
    <lineage>
        <taxon>Eukaryota</taxon>
        <taxon>Metazoa</taxon>
        <taxon>Spiralia</taxon>
        <taxon>Gnathifera</taxon>
        <taxon>Rotifera</taxon>
        <taxon>Eurotatoria</taxon>
        <taxon>Bdelloidea</taxon>
        <taxon>Adinetida</taxon>
        <taxon>Adinetidae</taxon>
        <taxon>Adineta</taxon>
    </lineage>
</organism>
<dbReference type="InterPro" id="IPR036291">
    <property type="entry name" value="NAD(P)-bd_dom_sf"/>
</dbReference>
<evidence type="ECO:0000313" key="4">
    <source>
        <dbReference type="EMBL" id="CAF1083024.1"/>
    </source>
</evidence>
<proteinExistence type="inferred from homology"/>
<sequence length="339" mass="38241">MVKANVYLVTGGAGFIGSHLVDRLLQLNLGDVILLDNFNDYYSPLIKQRNVSLLKSQYPNKVLDGSFIIIHGSINDQELLQIIFNKYQITHIAHLAALAGVRSSTSQTGKYMEINYNGTQNLLELAASHKITQFVFASTSSVYGQTDKLPFIETDSCSKPLSPYAATKRAAEMLAHVYNNMHGLNITILRLFNVYGPRGRPDMMPMKLMHASVDKTCIIDVFDDGEIKRDWTYIDDVINGFINALEQPPVGYEIINIGCGNPIKLSTFIQYIENLSGRKISKRSMKSHITEPSITYCDNSKARKLLNFSPSTSVREGLEKTWKWFEQEYHNIIIDEDSD</sequence>
<accession>A0A814MTU9</accession>
<dbReference type="Proteomes" id="UP000663845">
    <property type="component" value="Unassembled WGS sequence"/>
</dbReference>
<evidence type="ECO:0000313" key="5">
    <source>
        <dbReference type="Proteomes" id="UP000663845"/>
    </source>
</evidence>
<comment type="similarity">
    <text evidence="1">Belongs to the NAD(P)-dependent epimerase/dehydratase family.</text>
</comment>
<gene>
    <name evidence="4" type="ORF">JYZ213_LOCUS20400</name>
</gene>
<protein>
    <recommendedName>
        <fullName evidence="3">NAD-dependent epimerase/dehydratase domain-containing protein</fullName>
    </recommendedName>
</protein>